<evidence type="ECO:0000256" key="1">
    <source>
        <dbReference type="SAM" id="MobiDB-lite"/>
    </source>
</evidence>
<protein>
    <submittedName>
        <fullName evidence="2">Uncharacterized protein</fullName>
    </submittedName>
</protein>
<evidence type="ECO:0000313" key="3">
    <source>
        <dbReference type="Proteomes" id="UP001140949"/>
    </source>
</evidence>
<name>A0AAX6EGA6_IRIPA</name>
<comment type="caution">
    <text evidence="2">The sequence shown here is derived from an EMBL/GenBank/DDBJ whole genome shotgun (WGS) entry which is preliminary data.</text>
</comment>
<evidence type="ECO:0000313" key="2">
    <source>
        <dbReference type="EMBL" id="KAJ6803025.1"/>
    </source>
</evidence>
<feature type="region of interest" description="Disordered" evidence="1">
    <location>
        <begin position="45"/>
        <end position="65"/>
    </location>
</feature>
<reference evidence="2" key="1">
    <citation type="journal article" date="2023" name="GigaByte">
        <title>Genome assembly of the bearded iris, Iris pallida Lam.</title>
        <authorList>
            <person name="Bruccoleri R.E."/>
            <person name="Oakeley E.J."/>
            <person name="Faust A.M.E."/>
            <person name="Altorfer M."/>
            <person name="Dessus-Babus S."/>
            <person name="Burckhardt D."/>
            <person name="Oertli M."/>
            <person name="Naumann U."/>
            <person name="Petersen F."/>
            <person name="Wong J."/>
        </authorList>
    </citation>
    <scope>NUCLEOTIDE SEQUENCE</scope>
    <source>
        <strain evidence="2">GSM-AAB239-AS_SAM_17_03QT</strain>
    </source>
</reference>
<organism evidence="2 3">
    <name type="scientific">Iris pallida</name>
    <name type="common">Sweet iris</name>
    <dbReference type="NCBI Taxonomy" id="29817"/>
    <lineage>
        <taxon>Eukaryota</taxon>
        <taxon>Viridiplantae</taxon>
        <taxon>Streptophyta</taxon>
        <taxon>Embryophyta</taxon>
        <taxon>Tracheophyta</taxon>
        <taxon>Spermatophyta</taxon>
        <taxon>Magnoliopsida</taxon>
        <taxon>Liliopsida</taxon>
        <taxon>Asparagales</taxon>
        <taxon>Iridaceae</taxon>
        <taxon>Iridoideae</taxon>
        <taxon>Irideae</taxon>
        <taxon>Iris</taxon>
    </lineage>
</organism>
<keyword evidence="3" id="KW-1185">Reference proteome</keyword>
<feature type="compositionally biased region" description="Basic and acidic residues" evidence="1">
    <location>
        <begin position="56"/>
        <end position="65"/>
    </location>
</feature>
<dbReference type="AlphaFoldDB" id="A0AAX6EGA6"/>
<dbReference type="EMBL" id="JANAVB010036619">
    <property type="protein sequence ID" value="KAJ6803025.1"/>
    <property type="molecule type" value="Genomic_DNA"/>
</dbReference>
<reference evidence="2" key="2">
    <citation type="submission" date="2023-04" db="EMBL/GenBank/DDBJ databases">
        <authorList>
            <person name="Bruccoleri R.E."/>
            <person name="Oakeley E.J."/>
            <person name="Faust A.-M."/>
            <person name="Dessus-Babus S."/>
            <person name="Altorfer M."/>
            <person name="Burckhardt D."/>
            <person name="Oertli M."/>
            <person name="Naumann U."/>
            <person name="Petersen F."/>
            <person name="Wong J."/>
        </authorList>
    </citation>
    <scope>NUCLEOTIDE SEQUENCE</scope>
    <source>
        <strain evidence="2">GSM-AAB239-AS_SAM_17_03QT</strain>
        <tissue evidence="2">Leaf</tissue>
    </source>
</reference>
<proteinExistence type="predicted"/>
<gene>
    <name evidence="2" type="ORF">M6B38_107225</name>
</gene>
<dbReference type="Proteomes" id="UP001140949">
    <property type="component" value="Unassembled WGS sequence"/>
</dbReference>
<accession>A0AAX6EGA6</accession>
<sequence length="65" mass="7020">MGGCQPRQPGESSPASFEESARCWSQRWYGDEVTRAVFGVVEETPRGGTRQGLAGRDGDGRCGSR</sequence>